<accession>A0ABT1J2M3</accession>
<keyword evidence="4" id="KW-1185">Reference proteome</keyword>
<organism evidence="3 4">
    <name type="scientific">Kitasatospora paracochleata</name>
    <dbReference type="NCBI Taxonomy" id="58354"/>
    <lineage>
        <taxon>Bacteria</taxon>
        <taxon>Bacillati</taxon>
        <taxon>Actinomycetota</taxon>
        <taxon>Actinomycetes</taxon>
        <taxon>Kitasatosporales</taxon>
        <taxon>Streptomycetaceae</taxon>
        <taxon>Kitasatospora</taxon>
    </lineage>
</organism>
<evidence type="ECO:0000313" key="3">
    <source>
        <dbReference type="EMBL" id="MCP2311662.1"/>
    </source>
</evidence>
<feature type="domain" description="ATP-grasp" evidence="2">
    <location>
        <begin position="137"/>
        <end position="330"/>
    </location>
</feature>
<dbReference type="PROSITE" id="PS50975">
    <property type="entry name" value="ATP_GRASP"/>
    <property type="match status" value="1"/>
</dbReference>
<name>A0ABT1J2M3_9ACTN</name>
<dbReference type="InterPro" id="IPR011761">
    <property type="entry name" value="ATP-grasp"/>
</dbReference>
<dbReference type="EMBL" id="JAMZDX010000004">
    <property type="protein sequence ID" value="MCP2311662.1"/>
    <property type="molecule type" value="Genomic_DNA"/>
</dbReference>
<sequence length="415" mass="45310">MTAVEQSRLDLAGEVPVLLVKVGGYPLGYGTLGAVRSLGRLGVPVYAMVEDRWTPTAMSRYLTRAFVRPTSGRESPEHVLAIVRDIGRAIGRRCIALPTDDEAAVLLAEHAADLAPTFLLPPVPAALPRRLADKGSMRELCGQFVPVPRGVAVRGTRMEAARAARIIGYPLVLKNLEPFTRLYRPVVPHTTVVQDEHQLLALCRADGNLSVLVEEYLPRESSESWSTHLCCGPGGEPLAVFTGRKLRSYPPAEGSATRACSVPNPELADLAARLCKQLGYSGVADLDWRLDRRDGRYKLVDFNPRTGAQFRLYETVHGVDVARALHLSLTGRAVPQGPQLERYFAAGQLDLLSAATATWQDRHVPSDLRPRRSTERAWLCRDDVVPAAAMAVRFGGQAIRRLAGLARRPLTGARG</sequence>
<keyword evidence="1" id="KW-0547">Nucleotide-binding</keyword>
<proteinExistence type="predicted"/>
<protein>
    <submittedName>
        <fullName evidence="3">ATP-grasp superfamily ATP-dependent carboligase</fullName>
    </submittedName>
</protein>
<dbReference type="RefSeq" id="WP_253800244.1">
    <property type="nucleotide sequence ID" value="NZ_BAAAUB010000002.1"/>
</dbReference>
<evidence type="ECO:0000313" key="4">
    <source>
        <dbReference type="Proteomes" id="UP001206483"/>
    </source>
</evidence>
<reference evidence="3 4" key="1">
    <citation type="submission" date="2022-06" db="EMBL/GenBank/DDBJ databases">
        <title>Sequencing the genomes of 1000 actinobacteria strains.</title>
        <authorList>
            <person name="Klenk H.-P."/>
        </authorList>
    </citation>
    <scope>NUCLEOTIDE SEQUENCE [LARGE SCALE GENOMIC DNA]</scope>
    <source>
        <strain evidence="3 4">DSM 41656</strain>
    </source>
</reference>
<dbReference type="Proteomes" id="UP001206483">
    <property type="component" value="Unassembled WGS sequence"/>
</dbReference>
<dbReference type="Gene3D" id="3.30.470.20">
    <property type="entry name" value="ATP-grasp fold, B domain"/>
    <property type="match status" value="1"/>
</dbReference>
<dbReference type="SUPFAM" id="SSF56059">
    <property type="entry name" value="Glutathione synthetase ATP-binding domain-like"/>
    <property type="match status" value="1"/>
</dbReference>
<evidence type="ECO:0000259" key="2">
    <source>
        <dbReference type="PROSITE" id="PS50975"/>
    </source>
</evidence>
<evidence type="ECO:0000256" key="1">
    <source>
        <dbReference type="PROSITE-ProRule" id="PRU00409"/>
    </source>
</evidence>
<gene>
    <name evidence="3" type="ORF">FHR36_004825</name>
</gene>
<keyword evidence="1" id="KW-0067">ATP-binding</keyword>
<comment type="caution">
    <text evidence="3">The sequence shown here is derived from an EMBL/GenBank/DDBJ whole genome shotgun (WGS) entry which is preliminary data.</text>
</comment>